<dbReference type="Proteomes" id="UP000054047">
    <property type="component" value="Unassembled WGS sequence"/>
</dbReference>
<dbReference type="Gene3D" id="2.130.10.10">
    <property type="entry name" value="YVTN repeat-like/Quinoprotein amine dehydrogenase"/>
    <property type="match status" value="1"/>
</dbReference>
<keyword evidence="8" id="KW-0509">mRNA transport</keyword>
<dbReference type="GO" id="GO:0005198">
    <property type="term" value="F:structural molecule activity"/>
    <property type="evidence" value="ECO:0007669"/>
    <property type="project" value="InterPro"/>
</dbReference>
<reference evidence="15 16" key="1">
    <citation type="submission" date="2013-12" db="EMBL/GenBank/DDBJ databases">
        <title>Draft genome of the parsitic nematode Ancylostoma duodenale.</title>
        <authorList>
            <person name="Mitreva M."/>
        </authorList>
    </citation>
    <scope>NUCLEOTIDE SEQUENCE [LARGE SCALE GENOMIC DNA]</scope>
    <source>
        <strain evidence="15 16">Zhejiang</strain>
    </source>
</reference>
<dbReference type="Pfam" id="PF00400">
    <property type="entry name" value="WD40"/>
    <property type="match status" value="3"/>
</dbReference>
<dbReference type="InterPro" id="IPR036322">
    <property type="entry name" value="WD40_repeat_dom_sf"/>
</dbReference>
<evidence type="ECO:0000256" key="4">
    <source>
        <dbReference type="ARBA" id="ARBA00019195"/>
    </source>
</evidence>
<dbReference type="GO" id="GO:0031080">
    <property type="term" value="C:nuclear pore outer ring"/>
    <property type="evidence" value="ECO:0007669"/>
    <property type="project" value="TreeGrafter"/>
</dbReference>
<keyword evidence="10" id="KW-0811">Translocation</keyword>
<evidence type="ECO:0000256" key="13">
    <source>
        <dbReference type="ARBA" id="ARBA00023242"/>
    </source>
</evidence>
<dbReference type="GO" id="GO:0006606">
    <property type="term" value="P:protein import into nucleus"/>
    <property type="evidence" value="ECO:0007669"/>
    <property type="project" value="TreeGrafter"/>
</dbReference>
<dbReference type="SMART" id="SM00320">
    <property type="entry name" value="WD40"/>
    <property type="match status" value="3"/>
</dbReference>
<evidence type="ECO:0000313" key="15">
    <source>
        <dbReference type="EMBL" id="KIH51432.1"/>
    </source>
</evidence>
<dbReference type="PANTHER" id="PTHR11024:SF2">
    <property type="entry name" value="PROTEIN SEC13 HOMOLOG"/>
    <property type="match status" value="1"/>
</dbReference>
<keyword evidence="6 14" id="KW-0853">WD repeat</keyword>
<evidence type="ECO:0000256" key="1">
    <source>
        <dbReference type="ARBA" id="ARBA00004371"/>
    </source>
</evidence>
<dbReference type="OrthoDB" id="364224at2759"/>
<dbReference type="AlphaFoldDB" id="A0A0C2CNV8"/>
<keyword evidence="12" id="KW-0458">Lysosome</keyword>
<keyword evidence="9" id="KW-0653">Protein transport</keyword>
<dbReference type="PANTHER" id="PTHR11024">
    <property type="entry name" value="NUCLEAR PORE COMPLEX PROTEIN SEC13 / SEH1 FAMILY MEMBER"/>
    <property type="match status" value="1"/>
</dbReference>
<comment type="subcellular location">
    <subcellularLocation>
        <location evidence="1">Lysosome</location>
    </subcellularLocation>
    <subcellularLocation>
        <location evidence="2">Nucleus</location>
        <location evidence="2">Nuclear pore complex</location>
    </subcellularLocation>
</comment>
<feature type="repeat" description="WD" evidence="14">
    <location>
        <begin position="67"/>
        <end position="101"/>
    </location>
</feature>
<dbReference type="EMBL" id="KN746668">
    <property type="protein sequence ID" value="KIH51432.1"/>
    <property type="molecule type" value="Genomic_DNA"/>
</dbReference>
<comment type="similarity">
    <text evidence="3">Belongs to the WD repeat SEC13 family.</text>
</comment>
<feature type="non-terminal residue" evidence="15">
    <location>
        <position position="1"/>
    </location>
</feature>
<dbReference type="GO" id="GO:0030127">
    <property type="term" value="C:COPII vesicle coat"/>
    <property type="evidence" value="ECO:0007669"/>
    <property type="project" value="TreeGrafter"/>
</dbReference>
<evidence type="ECO:0000256" key="9">
    <source>
        <dbReference type="ARBA" id="ARBA00022927"/>
    </source>
</evidence>
<dbReference type="InterPro" id="IPR037363">
    <property type="entry name" value="Sec13/Seh1_fam"/>
</dbReference>
<keyword evidence="13" id="KW-0539">Nucleus</keyword>
<gene>
    <name evidence="15" type="ORF">ANCDUO_18483</name>
</gene>
<dbReference type="InterPro" id="IPR015943">
    <property type="entry name" value="WD40/YVTN_repeat-like_dom_sf"/>
</dbReference>
<evidence type="ECO:0000256" key="5">
    <source>
        <dbReference type="ARBA" id="ARBA00022448"/>
    </source>
</evidence>
<keyword evidence="7" id="KW-0677">Repeat</keyword>
<keyword evidence="5" id="KW-0813">Transport</keyword>
<organism evidence="15 16">
    <name type="scientific">Ancylostoma duodenale</name>
    <dbReference type="NCBI Taxonomy" id="51022"/>
    <lineage>
        <taxon>Eukaryota</taxon>
        <taxon>Metazoa</taxon>
        <taxon>Ecdysozoa</taxon>
        <taxon>Nematoda</taxon>
        <taxon>Chromadorea</taxon>
        <taxon>Rhabditida</taxon>
        <taxon>Rhabditina</taxon>
        <taxon>Rhabditomorpha</taxon>
        <taxon>Strongyloidea</taxon>
        <taxon>Ancylostomatidae</taxon>
        <taxon>Ancylostomatinae</taxon>
        <taxon>Ancylostoma</taxon>
    </lineage>
</organism>
<name>A0A0C2CNV8_9BILA</name>
<evidence type="ECO:0000256" key="12">
    <source>
        <dbReference type="ARBA" id="ARBA00023228"/>
    </source>
</evidence>
<dbReference type="SUPFAM" id="SSF50978">
    <property type="entry name" value="WD40 repeat-like"/>
    <property type="match status" value="1"/>
</dbReference>
<dbReference type="GO" id="GO:0005764">
    <property type="term" value="C:lysosome"/>
    <property type="evidence" value="ECO:0007669"/>
    <property type="project" value="UniProtKB-SubCell"/>
</dbReference>
<dbReference type="GO" id="GO:0032527">
    <property type="term" value="P:protein exit from endoplasmic reticulum"/>
    <property type="evidence" value="ECO:0007669"/>
    <property type="project" value="TreeGrafter"/>
</dbReference>
<evidence type="ECO:0000256" key="14">
    <source>
        <dbReference type="PROSITE-ProRule" id="PRU00221"/>
    </source>
</evidence>
<evidence type="ECO:0000256" key="2">
    <source>
        <dbReference type="ARBA" id="ARBA00004567"/>
    </source>
</evidence>
<dbReference type="GO" id="GO:0051028">
    <property type="term" value="P:mRNA transport"/>
    <property type="evidence" value="ECO:0007669"/>
    <property type="project" value="UniProtKB-KW"/>
</dbReference>
<accession>A0A0C2CNV8</accession>
<evidence type="ECO:0000256" key="3">
    <source>
        <dbReference type="ARBA" id="ARBA00010102"/>
    </source>
</evidence>
<evidence type="ECO:0000313" key="16">
    <source>
        <dbReference type="Proteomes" id="UP000054047"/>
    </source>
</evidence>
<proteinExistence type="inferred from homology"/>
<sequence length="184" mass="20332">QLQGSPFLQQSRRRSRSCAIEQFKKGSFKHDAQLNFFGNRLATCSSDRTVKVFEVKSNGYIVPIAELAGHSGPVWQLSWAHPDFGGLLASAGYDRRVIVWSDATGRWQKSHEWMGHEASVNSVSFAPHELGLVLATASADCSIGILEFNAQSAQWVESKILKAHEQVRLYKSLVVSLALTLVSC</sequence>
<dbReference type="InterPro" id="IPR001680">
    <property type="entry name" value="WD40_rpt"/>
</dbReference>
<evidence type="ECO:0000256" key="8">
    <source>
        <dbReference type="ARBA" id="ARBA00022816"/>
    </source>
</evidence>
<evidence type="ECO:0000256" key="6">
    <source>
        <dbReference type="ARBA" id="ARBA00022574"/>
    </source>
</evidence>
<protein>
    <recommendedName>
        <fullName evidence="4">Protein SEC13 homolog</fullName>
    </recommendedName>
</protein>
<dbReference type="GO" id="GO:0090114">
    <property type="term" value="P:COPII-coated vesicle budding"/>
    <property type="evidence" value="ECO:0007669"/>
    <property type="project" value="TreeGrafter"/>
</dbReference>
<keyword evidence="11" id="KW-0906">Nuclear pore complex</keyword>
<evidence type="ECO:0000256" key="7">
    <source>
        <dbReference type="ARBA" id="ARBA00022737"/>
    </source>
</evidence>
<keyword evidence="16" id="KW-1185">Reference proteome</keyword>
<evidence type="ECO:0000256" key="10">
    <source>
        <dbReference type="ARBA" id="ARBA00023010"/>
    </source>
</evidence>
<dbReference type="GO" id="GO:0032008">
    <property type="term" value="P:positive regulation of TOR signaling"/>
    <property type="evidence" value="ECO:0007669"/>
    <property type="project" value="TreeGrafter"/>
</dbReference>
<dbReference type="PROSITE" id="PS50082">
    <property type="entry name" value="WD_REPEATS_2"/>
    <property type="match status" value="1"/>
</dbReference>
<evidence type="ECO:0000256" key="11">
    <source>
        <dbReference type="ARBA" id="ARBA00023132"/>
    </source>
</evidence>